<feature type="region of interest" description="Disordered" evidence="1">
    <location>
        <begin position="154"/>
        <end position="174"/>
    </location>
</feature>
<accession>A0A5C3EUC2</accession>
<gene>
    <name evidence="2" type="ORF">PSFLO_00931</name>
</gene>
<reference evidence="2 3" key="1">
    <citation type="submission" date="2018-03" db="EMBL/GenBank/DDBJ databases">
        <authorList>
            <person name="Guldener U."/>
        </authorList>
    </citation>
    <scope>NUCLEOTIDE SEQUENCE [LARGE SCALE GENOMIC DNA]</scope>
    <source>
        <strain evidence="2 3">DAOM196992</strain>
    </source>
</reference>
<evidence type="ECO:0000313" key="2">
    <source>
        <dbReference type="EMBL" id="SPO35460.1"/>
    </source>
</evidence>
<sequence>MAVVAVREGATSHRNAADALRLWHHEARALAVTWAGVQGNRCPLPSARHRSSRTTAARLPSGGREATTARRHHCAGAAADTAALDLAGGFDGGGGGEAGWRKGVGLPARPLLPTTTTTTTIATTATNSPQRDRLHLDNLNVALVARSSAVLQPAHARRDTGKHQDDVRCSMVDR</sequence>
<evidence type="ECO:0000256" key="1">
    <source>
        <dbReference type="SAM" id="MobiDB-lite"/>
    </source>
</evidence>
<proteinExistence type="predicted"/>
<dbReference type="Proteomes" id="UP000323386">
    <property type="component" value="Unassembled WGS sequence"/>
</dbReference>
<feature type="region of interest" description="Disordered" evidence="1">
    <location>
        <begin position="44"/>
        <end position="66"/>
    </location>
</feature>
<feature type="compositionally biased region" description="Basic and acidic residues" evidence="1">
    <location>
        <begin position="156"/>
        <end position="174"/>
    </location>
</feature>
<protein>
    <submittedName>
        <fullName evidence="2">Uncharacterized protein</fullName>
    </submittedName>
</protein>
<dbReference type="EMBL" id="OOIP01000002">
    <property type="protein sequence ID" value="SPO35460.1"/>
    <property type="molecule type" value="Genomic_DNA"/>
</dbReference>
<organism evidence="2 3">
    <name type="scientific">Pseudozyma flocculosa</name>
    <dbReference type="NCBI Taxonomy" id="84751"/>
    <lineage>
        <taxon>Eukaryota</taxon>
        <taxon>Fungi</taxon>
        <taxon>Dikarya</taxon>
        <taxon>Basidiomycota</taxon>
        <taxon>Ustilaginomycotina</taxon>
        <taxon>Ustilaginomycetes</taxon>
        <taxon>Ustilaginales</taxon>
        <taxon>Ustilaginaceae</taxon>
        <taxon>Pseudozyma</taxon>
    </lineage>
</organism>
<dbReference type="AlphaFoldDB" id="A0A5C3EUC2"/>
<evidence type="ECO:0000313" key="3">
    <source>
        <dbReference type="Proteomes" id="UP000323386"/>
    </source>
</evidence>
<name>A0A5C3EUC2_9BASI</name>
<keyword evidence="3" id="KW-1185">Reference proteome</keyword>